<dbReference type="Proteomes" id="UP001302949">
    <property type="component" value="Unassembled WGS sequence"/>
</dbReference>
<dbReference type="Gene3D" id="3.90.550.10">
    <property type="entry name" value="Spore Coat Polysaccharide Biosynthesis Protein SpsA, Chain A"/>
    <property type="match status" value="1"/>
</dbReference>
<comment type="caution">
    <text evidence="4">The sequence shown here is derived from an EMBL/GenBank/DDBJ whole genome shotgun (WGS) entry which is preliminary data.</text>
</comment>
<keyword evidence="5" id="KW-1185">Reference proteome</keyword>
<evidence type="ECO:0000259" key="3">
    <source>
        <dbReference type="Pfam" id="PF00535"/>
    </source>
</evidence>
<gene>
    <name evidence="4" type="ORF">VB248_18690</name>
</gene>
<evidence type="ECO:0000313" key="4">
    <source>
        <dbReference type="EMBL" id="MEA5141187.1"/>
    </source>
</evidence>
<dbReference type="PANTHER" id="PTHR22916:SF51">
    <property type="entry name" value="GLYCOSYLTRANSFERASE EPSH-RELATED"/>
    <property type="match status" value="1"/>
</dbReference>
<evidence type="ECO:0000256" key="1">
    <source>
        <dbReference type="ARBA" id="ARBA00022676"/>
    </source>
</evidence>
<protein>
    <submittedName>
        <fullName evidence="4">Glycosyltransferase family 2 protein</fullName>
        <ecNumber evidence="4">2.4.-.-</ecNumber>
    </submittedName>
</protein>
<dbReference type="GO" id="GO:0016757">
    <property type="term" value="F:glycosyltransferase activity"/>
    <property type="evidence" value="ECO:0007669"/>
    <property type="project" value="UniProtKB-KW"/>
</dbReference>
<keyword evidence="1 4" id="KW-0328">Glycosyltransferase</keyword>
<dbReference type="Pfam" id="PF00535">
    <property type="entry name" value="Glycos_transf_2"/>
    <property type="match status" value="1"/>
</dbReference>
<feature type="domain" description="Glycosyltransferase 2-like" evidence="3">
    <location>
        <begin position="6"/>
        <end position="142"/>
    </location>
</feature>
<accession>A0ABU5QF63</accession>
<reference evidence="4 5" key="1">
    <citation type="submission" date="2023-12" db="EMBL/GenBank/DDBJ databases">
        <title>Novel species of the genus Arcicella isolated from rivers.</title>
        <authorList>
            <person name="Lu H."/>
        </authorList>
    </citation>
    <scope>NUCLEOTIDE SEQUENCE [LARGE SCALE GENOMIC DNA]</scope>
    <source>
        <strain evidence="4 5">KCTC 23307</strain>
    </source>
</reference>
<dbReference type="EC" id="2.4.-.-" evidence="4"/>
<dbReference type="RefSeq" id="WP_323298344.1">
    <property type="nucleotide sequence ID" value="NZ_JAYFUM010000024.1"/>
</dbReference>
<proteinExistence type="predicted"/>
<dbReference type="PANTHER" id="PTHR22916">
    <property type="entry name" value="GLYCOSYLTRANSFERASE"/>
    <property type="match status" value="1"/>
</dbReference>
<name>A0ABU5QF63_9BACT</name>
<dbReference type="EMBL" id="JAYFUM010000024">
    <property type="protein sequence ID" value="MEA5141187.1"/>
    <property type="molecule type" value="Genomic_DNA"/>
</dbReference>
<dbReference type="SUPFAM" id="SSF53448">
    <property type="entry name" value="Nucleotide-diphospho-sugar transferases"/>
    <property type="match status" value="1"/>
</dbReference>
<sequence>MDYKVTIIIPIYNVELFIERCLLSAFNQSFNSIEYLLINDRGSDKSIEIAKKIVESHPRKCDIKFINHPYNIGLGATRNTGIDNAKGEYVYFLDSDDTIPTHAIEKLYEVASNEKVDVVVGSYTSVDFNGNNQKWEWIFSKNIIRGEYSVGNFFLHGGYYVMIWNKLYNTEFLRKNKIYCIPESLNEDVFFSIQVALTAQSLGTIKDITYLYTFRKGSIMYTFIEKNILDYIKTIVELIRYSKEYRNTIIYNRFIYYIYGLRFTLLKKINSSMNISVSKKKDLSKQAVNIQFLSFVEIWALKNVLTIHKAKFSMSFMPYRFQLFFLDSIEYGVKSLKNILKTN</sequence>
<keyword evidence="2 4" id="KW-0808">Transferase</keyword>
<dbReference type="CDD" id="cd00761">
    <property type="entry name" value="Glyco_tranf_GTA_type"/>
    <property type="match status" value="1"/>
</dbReference>
<dbReference type="InterPro" id="IPR001173">
    <property type="entry name" value="Glyco_trans_2-like"/>
</dbReference>
<organism evidence="4 5">
    <name type="scientific">Arcicella rigui</name>
    <dbReference type="NCBI Taxonomy" id="797020"/>
    <lineage>
        <taxon>Bacteria</taxon>
        <taxon>Pseudomonadati</taxon>
        <taxon>Bacteroidota</taxon>
        <taxon>Cytophagia</taxon>
        <taxon>Cytophagales</taxon>
        <taxon>Flectobacillaceae</taxon>
        <taxon>Arcicella</taxon>
    </lineage>
</organism>
<evidence type="ECO:0000256" key="2">
    <source>
        <dbReference type="ARBA" id="ARBA00022679"/>
    </source>
</evidence>
<dbReference type="InterPro" id="IPR029044">
    <property type="entry name" value="Nucleotide-diphossugar_trans"/>
</dbReference>
<evidence type="ECO:0000313" key="5">
    <source>
        <dbReference type="Proteomes" id="UP001302949"/>
    </source>
</evidence>